<protein>
    <recommendedName>
        <fullName evidence="1">Reverse transcriptase Ty1/copia-type domain-containing protein</fullName>
    </recommendedName>
</protein>
<dbReference type="CDD" id="cd09272">
    <property type="entry name" value="RNase_HI_RT_Ty1"/>
    <property type="match status" value="1"/>
</dbReference>
<sequence length="300" mass="34727">MRIEYDMTDLGKLNYFLGLEFIETASGSFLHQQRFINEVLKRFNMIECNSTTIPVIANLKLTNQSEEENVDASLYKQIIRSLRYICNSRPDINYGVGLLSRFMNEPKQSHMSVAKHVLRYLKGTIDYGLLFAKATTKLESTLEVWSDSNWSGDQVDRRSTFGYFLKYVGAPISWCSKKQNMVALSSCEAEYIAFAETACQCLWLEALLIDLKLKYKKPVQMMVDNKFAISLSKNPVFHGRSKHISTKFHFLRDLVNHGRMKLVHYSTEVQVVDIFTKPLRLNRFEKLREMLNVKSLCSLV</sequence>
<dbReference type="Proteomes" id="UP001374535">
    <property type="component" value="Chromosome 11"/>
</dbReference>
<dbReference type="Pfam" id="PF07727">
    <property type="entry name" value="RVT_2"/>
    <property type="match status" value="1"/>
</dbReference>
<dbReference type="InterPro" id="IPR013103">
    <property type="entry name" value="RVT_2"/>
</dbReference>
<organism evidence="2 3">
    <name type="scientific">Vigna mungo</name>
    <name type="common">Black gram</name>
    <name type="synonym">Phaseolus mungo</name>
    <dbReference type="NCBI Taxonomy" id="3915"/>
    <lineage>
        <taxon>Eukaryota</taxon>
        <taxon>Viridiplantae</taxon>
        <taxon>Streptophyta</taxon>
        <taxon>Embryophyta</taxon>
        <taxon>Tracheophyta</taxon>
        <taxon>Spermatophyta</taxon>
        <taxon>Magnoliopsida</taxon>
        <taxon>eudicotyledons</taxon>
        <taxon>Gunneridae</taxon>
        <taxon>Pentapetalae</taxon>
        <taxon>rosids</taxon>
        <taxon>fabids</taxon>
        <taxon>Fabales</taxon>
        <taxon>Fabaceae</taxon>
        <taxon>Papilionoideae</taxon>
        <taxon>50 kb inversion clade</taxon>
        <taxon>NPAAA clade</taxon>
        <taxon>indigoferoid/millettioid clade</taxon>
        <taxon>Phaseoleae</taxon>
        <taxon>Vigna</taxon>
    </lineage>
</organism>
<dbReference type="InterPro" id="IPR043502">
    <property type="entry name" value="DNA/RNA_pol_sf"/>
</dbReference>
<accession>A0AAQ3RDI1</accession>
<proteinExistence type="predicted"/>
<dbReference type="PANTHER" id="PTHR11439:SF483">
    <property type="entry name" value="PEPTIDE SYNTHASE GLIP-LIKE, PUTATIVE (AFU_ORTHOLOGUE AFUA_3G12920)-RELATED"/>
    <property type="match status" value="1"/>
</dbReference>
<evidence type="ECO:0000313" key="2">
    <source>
        <dbReference type="EMBL" id="WVY89158.1"/>
    </source>
</evidence>
<reference evidence="2 3" key="1">
    <citation type="journal article" date="2023" name="Life. Sci Alliance">
        <title>Evolutionary insights into 3D genome organization and epigenetic landscape of Vigna mungo.</title>
        <authorList>
            <person name="Junaid A."/>
            <person name="Singh B."/>
            <person name="Bhatia S."/>
        </authorList>
    </citation>
    <scope>NUCLEOTIDE SEQUENCE [LARGE SCALE GENOMIC DNA]</scope>
    <source>
        <strain evidence="2">Urdbean</strain>
    </source>
</reference>
<feature type="domain" description="Reverse transcriptase Ty1/copia-type" evidence="1">
    <location>
        <begin position="2"/>
        <end position="56"/>
    </location>
</feature>
<dbReference type="EMBL" id="CP144690">
    <property type="protein sequence ID" value="WVY89158.1"/>
    <property type="molecule type" value="Genomic_DNA"/>
</dbReference>
<evidence type="ECO:0000313" key="3">
    <source>
        <dbReference type="Proteomes" id="UP001374535"/>
    </source>
</evidence>
<gene>
    <name evidence="2" type="ORF">V8G54_034672</name>
</gene>
<dbReference type="PANTHER" id="PTHR11439">
    <property type="entry name" value="GAG-POL-RELATED RETROTRANSPOSON"/>
    <property type="match status" value="1"/>
</dbReference>
<dbReference type="SUPFAM" id="SSF56672">
    <property type="entry name" value="DNA/RNA polymerases"/>
    <property type="match status" value="1"/>
</dbReference>
<evidence type="ECO:0000259" key="1">
    <source>
        <dbReference type="Pfam" id="PF07727"/>
    </source>
</evidence>
<dbReference type="AlphaFoldDB" id="A0AAQ3RDI1"/>
<name>A0AAQ3RDI1_VIGMU</name>
<keyword evidence="3" id="KW-1185">Reference proteome</keyword>